<dbReference type="RefSeq" id="WP_338200446.1">
    <property type="nucleotide sequence ID" value="NZ_JAEKNR010000083.1"/>
</dbReference>
<reference evidence="5" key="1">
    <citation type="submission" date="2020-10" db="EMBL/GenBank/DDBJ databases">
        <title>Ca. Dormibacterota MAGs.</title>
        <authorList>
            <person name="Montgomery K."/>
        </authorList>
    </citation>
    <scope>NUCLEOTIDE SEQUENCE [LARGE SCALE GENOMIC DNA]</scope>
    <source>
        <strain evidence="5">SC8812_S17_10</strain>
    </source>
</reference>
<dbReference type="InterPro" id="IPR011146">
    <property type="entry name" value="HIT-like"/>
</dbReference>
<dbReference type="AlphaFoldDB" id="A0A934K5U2"/>
<accession>A0A934K5U2</accession>
<dbReference type="EMBL" id="JAEKNR010000083">
    <property type="protein sequence ID" value="MBJ7597872.1"/>
    <property type="molecule type" value="Genomic_DNA"/>
</dbReference>
<dbReference type="Pfam" id="PF01230">
    <property type="entry name" value="HIT"/>
    <property type="match status" value="1"/>
</dbReference>
<keyword evidence="6" id="KW-1185">Reference proteome</keyword>
<gene>
    <name evidence="5" type="ORF">JF922_07270</name>
</gene>
<dbReference type="InterPro" id="IPR036265">
    <property type="entry name" value="HIT-like_sf"/>
</dbReference>
<evidence type="ECO:0000259" key="4">
    <source>
        <dbReference type="PROSITE" id="PS51084"/>
    </source>
</evidence>
<comment type="caution">
    <text evidence="5">The sequence shown here is derived from an EMBL/GenBank/DDBJ whole genome shotgun (WGS) entry which is preliminary data.</text>
</comment>
<dbReference type="Gene3D" id="3.30.428.10">
    <property type="entry name" value="HIT-like"/>
    <property type="match status" value="1"/>
</dbReference>
<sequence length="146" mass="16402">MEDPGCVFCDLAAGRRERSVAFEDEACTVLMDSRPVTPGHSLVIPRRHAAHLADLDDQTWTHVCAVAKRVELALRQSGVRCEGSNLFLADGEAASQSVPHVHLHVMPRFVGDAFRIDADWTARPSRENLDQVAARLRDSYRRLWRD</sequence>
<dbReference type="PROSITE" id="PS00892">
    <property type="entry name" value="HIT_1"/>
    <property type="match status" value="1"/>
</dbReference>
<evidence type="ECO:0000256" key="3">
    <source>
        <dbReference type="PROSITE-ProRule" id="PRU00464"/>
    </source>
</evidence>
<dbReference type="InterPro" id="IPR001310">
    <property type="entry name" value="Histidine_triad_HIT"/>
</dbReference>
<feature type="short sequence motif" description="Histidine triad motif" evidence="2 3">
    <location>
        <begin position="100"/>
        <end position="104"/>
    </location>
</feature>
<organism evidence="5 6">
    <name type="scientific">Candidatus Nephthysia bennettiae</name>
    <dbReference type="NCBI Taxonomy" id="3127016"/>
    <lineage>
        <taxon>Bacteria</taxon>
        <taxon>Bacillati</taxon>
        <taxon>Candidatus Dormiibacterota</taxon>
        <taxon>Candidatus Dormibacteria</taxon>
        <taxon>Candidatus Dormibacterales</taxon>
        <taxon>Candidatus Dormibacteraceae</taxon>
        <taxon>Candidatus Nephthysia</taxon>
    </lineage>
</organism>
<evidence type="ECO:0000313" key="6">
    <source>
        <dbReference type="Proteomes" id="UP000612893"/>
    </source>
</evidence>
<proteinExistence type="predicted"/>
<evidence type="ECO:0000256" key="2">
    <source>
        <dbReference type="PIRSR" id="PIRSR601310-3"/>
    </source>
</evidence>
<feature type="domain" description="HIT" evidence="4">
    <location>
        <begin position="7"/>
        <end position="115"/>
    </location>
</feature>
<dbReference type="PROSITE" id="PS51084">
    <property type="entry name" value="HIT_2"/>
    <property type="match status" value="1"/>
</dbReference>
<dbReference type="PANTHER" id="PTHR46648:SF1">
    <property type="entry name" value="ADENOSINE 5'-MONOPHOSPHORAMIDASE HNT1"/>
    <property type="match status" value="1"/>
</dbReference>
<dbReference type="SUPFAM" id="SSF54197">
    <property type="entry name" value="HIT-like"/>
    <property type="match status" value="1"/>
</dbReference>
<dbReference type="PRINTS" id="PR00332">
    <property type="entry name" value="HISTRIAD"/>
</dbReference>
<evidence type="ECO:0000256" key="1">
    <source>
        <dbReference type="PIRSR" id="PIRSR601310-1"/>
    </source>
</evidence>
<dbReference type="GO" id="GO:0009117">
    <property type="term" value="P:nucleotide metabolic process"/>
    <property type="evidence" value="ECO:0007669"/>
    <property type="project" value="TreeGrafter"/>
</dbReference>
<dbReference type="PANTHER" id="PTHR46648">
    <property type="entry name" value="HIT FAMILY PROTEIN 1"/>
    <property type="match status" value="1"/>
</dbReference>
<evidence type="ECO:0000313" key="5">
    <source>
        <dbReference type="EMBL" id="MBJ7597872.1"/>
    </source>
</evidence>
<protein>
    <submittedName>
        <fullName evidence="5">HIT family protein</fullName>
    </submittedName>
</protein>
<name>A0A934K5U2_9BACT</name>
<dbReference type="GO" id="GO:0003824">
    <property type="term" value="F:catalytic activity"/>
    <property type="evidence" value="ECO:0007669"/>
    <property type="project" value="InterPro"/>
</dbReference>
<feature type="active site" description="Tele-AMP-histidine intermediate" evidence="1">
    <location>
        <position position="102"/>
    </location>
</feature>
<dbReference type="Proteomes" id="UP000612893">
    <property type="component" value="Unassembled WGS sequence"/>
</dbReference>
<dbReference type="InterPro" id="IPR019808">
    <property type="entry name" value="Histidine_triad_CS"/>
</dbReference>